<dbReference type="Proteomes" id="UP000021315">
    <property type="component" value="Unassembled WGS sequence"/>
</dbReference>
<evidence type="ECO:0000313" key="4">
    <source>
        <dbReference type="Proteomes" id="UP000021315"/>
    </source>
</evidence>
<gene>
    <name evidence="2" type="ORF">AW06_000126</name>
    <name evidence="3" type="ORF">HWD57_06710</name>
</gene>
<evidence type="ECO:0000313" key="3">
    <source>
        <dbReference type="EMBL" id="QLH49502.1"/>
    </source>
</evidence>
<dbReference type="AlphaFoldDB" id="A0A080MBA8"/>
<dbReference type="STRING" id="1453999.AW06_000126"/>
<dbReference type="EMBL" id="CP058708">
    <property type="protein sequence ID" value="QLH49502.1"/>
    <property type="molecule type" value="Genomic_DNA"/>
</dbReference>
<proteinExistence type="predicted"/>
<dbReference type="Proteomes" id="UP000509684">
    <property type="component" value="Chromosome"/>
</dbReference>
<keyword evidence="1" id="KW-0732">Signal</keyword>
<feature type="signal peptide" evidence="1">
    <location>
        <begin position="1"/>
        <end position="21"/>
    </location>
</feature>
<evidence type="ECO:0000313" key="5">
    <source>
        <dbReference type="Proteomes" id="UP000509684"/>
    </source>
</evidence>
<keyword evidence="4" id="KW-1185">Reference proteome</keyword>
<dbReference type="RefSeq" id="WP_034943929.1">
    <property type="nucleotide sequence ID" value="NZ_JDST02000003.1"/>
</dbReference>
<evidence type="ECO:0000256" key="1">
    <source>
        <dbReference type="SAM" id="SignalP"/>
    </source>
</evidence>
<feature type="chain" id="PRO_5001750891" evidence="1">
    <location>
        <begin position="22"/>
        <end position="88"/>
    </location>
</feature>
<organism evidence="2 4">
    <name type="scientific">Candidatus Accumulibacter cognatus</name>
    <dbReference type="NCBI Taxonomy" id="2954383"/>
    <lineage>
        <taxon>Bacteria</taxon>
        <taxon>Pseudomonadati</taxon>
        <taxon>Pseudomonadota</taxon>
        <taxon>Betaproteobacteria</taxon>
        <taxon>Candidatus Accumulibacter</taxon>
    </lineage>
</organism>
<sequence>MRIVSMAAIAGMLCVSQSALAAVKLVNRDSTSHDVLIKCSSTTDGSVGASSTRDLGNGPCTVTVKKTGSSATASGNDSLIIKDGKISK</sequence>
<accession>A0A7D5SD42</accession>
<reference evidence="3" key="3">
    <citation type="submission" date="2020-06" db="EMBL/GenBank/DDBJ databases">
        <authorList>
            <person name="Arumugam K."/>
            <person name="Besarab I."/>
            <person name="Haryono M."/>
            <person name="Bagci C."/>
            <person name="Beier S."/>
            <person name="Buchfink B."/>
            <person name="Gorska A."/>
            <person name="Qiu G."/>
            <person name="Huson D.H."/>
            <person name="Williams R.B."/>
        </authorList>
    </citation>
    <scope>NUCLEOTIDE SEQUENCE</scope>
    <source>
        <strain evidence="3">SSA1</strain>
    </source>
</reference>
<reference evidence="3 5" key="2">
    <citation type="journal article" date="2019" name="Microbiome">
        <title>Annotated bacterial chromosomes from frame-shift-corrected long-read metagenomic data.</title>
        <authorList>
            <person name="Arumugam K."/>
            <person name="Bagci C."/>
            <person name="Bessarab I."/>
            <person name="Beier S."/>
            <person name="Buchfink B."/>
            <person name="Gorska A."/>
            <person name="Qiu G."/>
            <person name="Huson D.H."/>
            <person name="Williams R.B.H."/>
        </authorList>
    </citation>
    <scope>NUCLEOTIDE SEQUENCE [LARGE SCALE GENOMIC DNA]</scope>
    <source>
        <strain evidence="3">SSA1</strain>
    </source>
</reference>
<evidence type="ECO:0000313" key="2">
    <source>
        <dbReference type="EMBL" id="KFB78513.1"/>
    </source>
</evidence>
<dbReference type="EMBL" id="JDST02000003">
    <property type="protein sequence ID" value="KFB78513.1"/>
    <property type="molecule type" value="Genomic_DNA"/>
</dbReference>
<dbReference type="KEGG" id="acog:HWD57_06710"/>
<protein>
    <submittedName>
        <fullName evidence="2">Uncharacterized protein</fullName>
    </submittedName>
</protein>
<reference evidence="2 4" key="1">
    <citation type="submission" date="2014-02" db="EMBL/GenBank/DDBJ databases">
        <title>Expanding our view of genomic diversity in Candidatus Accumulibacter clades.</title>
        <authorList>
            <person name="Skennerton C.T."/>
            <person name="Barr J.J."/>
            <person name="Slater F.R."/>
            <person name="Bond P.L."/>
            <person name="Tyson G.W."/>
        </authorList>
    </citation>
    <scope>NUCLEOTIDE SEQUENCE [LARGE SCALE GENOMIC DNA]</scope>
    <source>
        <strain evidence="4">SK-02</strain>
    </source>
</reference>
<accession>A0A080MBA8</accession>
<name>A0A080MBA8_9PROT</name>